<dbReference type="Proteomes" id="UP001157006">
    <property type="component" value="Chromosome 6"/>
</dbReference>
<dbReference type="EMBL" id="OX451741">
    <property type="protein sequence ID" value="CAI8615867.1"/>
    <property type="molecule type" value="Genomic_DNA"/>
</dbReference>
<proteinExistence type="predicted"/>
<gene>
    <name evidence="1" type="ORF">VFH_VI001280</name>
</gene>
<name>A0AAV1B346_VICFA</name>
<evidence type="ECO:0000313" key="1">
    <source>
        <dbReference type="EMBL" id="CAI8615867.1"/>
    </source>
</evidence>
<organism evidence="1 2">
    <name type="scientific">Vicia faba</name>
    <name type="common">Broad bean</name>
    <name type="synonym">Faba vulgaris</name>
    <dbReference type="NCBI Taxonomy" id="3906"/>
    <lineage>
        <taxon>Eukaryota</taxon>
        <taxon>Viridiplantae</taxon>
        <taxon>Streptophyta</taxon>
        <taxon>Embryophyta</taxon>
        <taxon>Tracheophyta</taxon>
        <taxon>Spermatophyta</taxon>
        <taxon>Magnoliopsida</taxon>
        <taxon>eudicotyledons</taxon>
        <taxon>Gunneridae</taxon>
        <taxon>Pentapetalae</taxon>
        <taxon>rosids</taxon>
        <taxon>fabids</taxon>
        <taxon>Fabales</taxon>
        <taxon>Fabaceae</taxon>
        <taxon>Papilionoideae</taxon>
        <taxon>50 kb inversion clade</taxon>
        <taxon>NPAAA clade</taxon>
        <taxon>Hologalegina</taxon>
        <taxon>IRL clade</taxon>
        <taxon>Fabeae</taxon>
        <taxon>Vicia</taxon>
    </lineage>
</organism>
<sequence length="129" mass="14388">MFVISVSAMFDKMTLGTTLLCTIRLYLQSPLTLIKCPARQLSMSMNVGGSGGRFASLSSRHRPSVIEVTSPPMQKDVDPLAHKDCICDKRNVLALILWLGVKVQCRRNTSLELTLLLLILPKIMLEMTR</sequence>
<accession>A0AAV1B346</accession>
<reference evidence="1 2" key="1">
    <citation type="submission" date="2023-01" db="EMBL/GenBank/DDBJ databases">
        <authorList>
            <person name="Kreplak J."/>
        </authorList>
    </citation>
    <scope>NUCLEOTIDE SEQUENCE [LARGE SCALE GENOMIC DNA]</scope>
</reference>
<evidence type="ECO:0000313" key="2">
    <source>
        <dbReference type="Proteomes" id="UP001157006"/>
    </source>
</evidence>
<keyword evidence="2" id="KW-1185">Reference proteome</keyword>
<dbReference type="AlphaFoldDB" id="A0AAV1B346"/>
<protein>
    <submittedName>
        <fullName evidence="1">Uncharacterized protein</fullName>
    </submittedName>
</protein>